<evidence type="ECO:0000256" key="1">
    <source>
        <dbReference type="SAM" id="MobiDB-lite"/>
    </source>
</evidence>
<feature type="region of interest" description="Disordered" evidence="1">
    <location>
        <begin position="1"/>
        <end position="22"/>
    </location>
</feature>
<evidence type="ECO:0000313" key="3">
    <source>
        <dbReference type="Proteomes" id="UP000288805"/>
    </source>
</evidence>
<comment type="caution">
    <text evidence="2">The sequence shown here is derived from an EMBL/GenBank/DDBJ whole genome shotgun (WGS) entry which is preliminary data.</text>
</comment>
<accession>A0A438DVB0</accession>
<dbReference type="Proteomes" id="UP000288805">
    <property type="component" value="Unassembled WGS sequence"/>
</dbReference>
<sequence length="55" mass="6041">MQGSLRPAMEQVSEECHSSKAPVDLAVKMPQDASNNIVRDTRGLSGFLSQFYSLL</sequence>
<dbReference type="AlphaFoldDB" id="A0A438DVB0"/>
<name>A0A438DVB0_VITVI</name>
<dbReference type="EMBL" id="QGNW01001488">
    <property type="protein sequence ID" value="RVW39340.1"/>
    <property type="molecule type" value="Genomic_DNA"/>
</dbReference>
<reference evidence="2 3" key="1">
    <citation type="journal article" date="2018" name="PLoS Genet.">
        <title>Population sequencing reveals clonal diversity and ancestral inbreeding in the grapevine cultivar Chardonnay.</title>
        <authorList>
            <person name="Roach M.J."/>
            <person name="Johnson D.L."/>
            <person name="Bohlmann J."/>
            <person name="van Vuuren H.J."/>
            <person name="Jones S.J."/>
            <person name="Pretorius I.S."/>
            <person name="Schmidt S.A."/>
            <person name="Borneman A.R."/>
        </authorList>
    </citation>
    <scope>NUCLEOTIDE SEQUENCE [LARGE SCALE GENOMIC DNA]</scope>
    <source>
        <strain evidence="3">cv. Chardonnay</strain>
        <tissue evidence="2">Leaf</tissue>
    </source>
</reference>
<gene>
    <name evidence="2" type="ORF">CK203_102531</name>
</gene>
<protein>
    <submittedName>
        <fullName evidence="2">Uncharacterized protein</fullName>
    </submittedName>
</protein>
<evidence type="ECO:0000313" key="2">
    <source>
        <dbReference type="EMBL" id="RVW39340.1"/>
    </source>
</evidence>
<organism evidence="2 3">
    <name type="scientific">Vitis vinifera</name>
    <name type="common">Grape</name>
    <dbReference type="NCBI Taxonomy" id="29760"/>
    <lineage>
        <taxon>Eukaryota</taxon>
        <taxon>Viridiplantae</taxon>
        <taxon>Streptophyta</taxon>
        <taxon>Embryophyta</taxon>
        <taxon>Tracheophyta</taxon>
        <taxon>Spermatophyta</taxon>
        <taxon>Magnoliopsida</taxon>
        <taxon>eudicotyledons</taxon>
        <taxon>Gunneridae</taxon>
        <taxon>Pentapetalae</taxon>
        <taxon>rosids</taxon>
        <taxon>Vitales</taxon>
        <taxon>Vitaceae</taxon>
        <taxon>Viteae</taxon>
        <taxon>Vitis</taxon>
    </lineage>
</organism>
<proteinExistence type="predicted"/>